<reference evidence="1 2" key="1">
    <citation type="submission" date="2024-04" db="EMBL/GenBank/DDBJ databases">
        <title>Tritrichomonas musculus Genome.</title>
        <authorList>
            <person name="Alves-Ferreira E."/>
            <person name="Grigg M."/>
            <person name="Lorenzi H."/>
            <person name="Galac M."/>
        </authorList>
    </citation>
    <scope>NUCLEOTIDE SEQUENCE [LARGE SCALE GENOMIC DNA]</scope>
    <source>
        <strain evidence="1 2">EAF2021</strain>
    </source>
</reference>
<name>A0ABR2IY49_9EUKA</name>
<gene>
    <name evidence="1" type="ORF">M9Y10_008414</name>
</gene>
<organism evidence="1 2">
    <name type="scientific">Tritrichomonas musculus</name>
    <dbReference type="NCBI Taxonomy" id="1915356"/>
    <lineage>
        <taxon>Eukaryota</taxon>
        <taxon>Metamonada</taxon>
        <taxon>Parabasalia</taxon>
        <taxon>Tritrichomonadida</taxon>
        <taxon>Tritrichomonadidae</taxon>
        <taxon>Tritrichomonas</taxon>
    </lineage>
</organism>
<accession>A0ABR2IY49</accession>
<protein>
    <recommendedName>
        <fullName evidence="3">RRM domain-containing protein</fullName>
    </recommendedName>
</protein>
<dbReference type="EMBL" id="JAPFFF010000014">
    <property type="protein sequence ID" value="KAK8870530.1"/>
    <property type="molecule type" value="Genomic_DNA"/>
</dbReference>
<dbReference type="SUPFAM" id="SSF54928">
    <property type="entry name" value="RNA-binding domain, RBD"/>
    <property type="match status" value="1"/>
</dbReference>
<comment type="caution">
    <text evidence="1">The sequence shown here is derived from an EMBL/GenBank/DDBJ whole genome shotgun (WGS) entry which is preliminary data.</text>
</comment>
<keyword evidence="2" id="KW-1185">Reference proteome</keyword>
<evidence type="ECO:0000313" key="1">
    <source>
        <dbReference type="EMBL" id="KAK8870530.1"/>
    </source>
</evidence>
<dbReference type="InterPro" id="IPR035979">
    <property type="entry name" value="RBD_domain_sf"/>
</dbReference>
<dbReference type="Proteomes" id="UP001470230">
    <property type="component" value="Unassembled WGS sequence"/>
</dbReference>
<sequence>MTCIPNLQSWCIIPSKKDSHKFTKAHQYLQRNPAAAKLVINHDHFFYKHLSCFRIRVKSYKNDIAVDPSIDVLSNSIDQENSLITASDLLGIIRKWNLIDVLDIQEENSSSQKLNSFIIVFKTAVSAHVMTKLKKFPDLLSKNITISTEEIDPIPNNARVPLVYLQGIGPETSDEAIRHFFRDMSFILKIKKYQRGTVFIHILKLPSIQNAINLSKQVNEGKLTNSVFNNSSQTYIIASHQYKSTITQCFFISSNEINSLKKEDVYSEVSKFGEIESLFSRNNNNLWEFYVKMKSLSDAKIACGSMNNRTFDNVTLKAVFISNEYFDDFYNELQLNQFGQVPENQS</sequence>
<evidence type="ECO:0008006" key="3">
    <source>
        <dbReference type="Google" id="ProtNLM"/>
    </source>
</evidence>
<dbReference type="Gene3D" id="3.30.70.330">
    <property type="match status" value="1"/>
</dbReference>
<evidence type="ECO:0000313" key="2">
    <source>
        <dbReference type="Proteomes" id="UP001470230"/>
    </source>
</evidence>
<dbReference type="InterPro" id="IPR012677">
    <property type="entry name" value="Nucleotide-bd_a/b_plait_sf"/>
</dbReference>
<proteinExistence type="predicted"/>